<accession>A0A1J4MEK1</accession>
<feature type="coiled-coil region" evidence="1">
    <location>
        <begin position="27"/>
        <end position="54"/>
    </location>
</feature>
<evidence type="ECO:0000313" key="2">
    <source>
        <dbReference type="EMBL" id="OII71452.1"/>
    </source>
</evidence>
<dbReference type="OrthoDB" id="339083at2759"/>
<proteinExistence type="predicted"/>
<dbReference type="RefSeq" id="XP_067066642.1">
    <property type="nucleotide sequence ID" value="XM_067213391.1"/>
</dbReference>
<protein>
    <submittedName>
        <fullName evidence="2">Uncharacterized protein</fullName>
    </submittedName>
</protein>
<keyword evidence="1" id="KW-0175">Coiled coil</keyword>
<sequence length="282" mass="32254">MTENISIDTEKEEYELDRALDVLLAEKRLWEEAFSAAQNEIKEKSEQIAALTLKLQENSLACSYRESKTDEFTVEDNIKMLTFSANKRDSIPSNTVAINMNTSNKSEFEDYALKELIKIGKNQIDSADDTCKIIYMVETSQSIEAAYAIIWKLLAESNAEKLMLERLVESLKSELNTAQEAVQLLHKKIQDTENNHHLVSIAYSSQMKSIQNDLSSACKDIEFWKNQYETLAADKLNKNTSSQLISQFEEFNTEEWCDLSCGANTSYSVEITPNSFWWFIAL</sequence>
<gene>
    <name evidence="2" type="ORF">cand_031650</name>
</gene>
<dbReference type="EMBL" id="LRBS01000121">
    <property type="protein sequence ID" value="OII71452.1"/>
    <property type="molecule type" value="Genomic_DNA"/>
</dbReference>
<dbReference type="GeneID" id="92367349"/>
<organism evidence="2 3">
    <name type="scientific">Cryptosporidium andersoni</name>
    <dbReference type="NCBI Taxonomy" id="117008"/>
    <lineage>
        <taxon>Eukaryota</taxon>
        <taxon>Sar</taxon>
        <taxon>Alveolata</taxon>
        <taxon>Apicomplexa</taxon>
        <taxon>Conoidasida</taxon>
        <taxon>Coccidia</taxon>
        <taxon>Eucoccidiorida</taxon>
        <taxon>Eimeriorina</taxon>
        <taxon>Cryptosporidiidae</taxon>
        <taxon>Cryptosporidium</taxon>
    </lineage>
</organism>
<dbReference type="VEuPathDB" id="CryptoDB:cand_031650"/>
<feature type="coiled-coil region" evidence="1">
    <location>
        <begin position="154"/>
        <end position="195"/>
    </location>
</feature>
<dbReference type="AlphaFoldDB" id="A0A1J4MEK1"/>
<dbReference type="Proteomes" id="UP000186804">
    <property type="component" value="Unassembled WGS sequence"/>
</dbReference>
<evidence type="ECO:0000256" key="1">
    <source>
        <dbReference type="SAM" id="Coils"/>
    </source>
</evidence>
<name>A0A1J4MEK1_9CRYT</name>
<reference evidence="2 3" key="1">
    <citation type="submission" date="2016-10" db="EMBL/GenBank/DDBJ databases">
        <title>Reductive evolution of mitochondrial metabolism and differential evolution of invasion-related proteins in Cryptosporidium.</title>
        <authorList>
            <person name="Liu S."/>
            <person name="Roellig D.M."/>
            <person name="Guo Y."/>
            <person name="Li N."/>
            <person name="Frace M.A."/>
            <person name="Tang K."/>
            <person name="Zhang L."/>
            <person name="Feng Y."/>
            <person name="Xiao L."/>
        </authorList>
    </citation>
    <scope>NUCLEOTIDE SEQUENCE [LARGE SCALE GENOMIC DNA]</scope>
    <source>
        <strain evidence="2">30847</strain>
    </source>
</reference>
<evidence type="ECO:0000313" key="3">
    <source>
        <dbReference type="Proteomes" id="UP000186804"/>
    </source>
</evidence>
<keyword evidence="3" id="KW-1185">Reference proteome</keyword>
<comment type="caution">
    <text evidence="2">The sequence shown here is derived from an EMBL/GenBank/DDBJ whole genome shotgun (WGS) entry which is preliminary data.</text>
</comment>